<keyword evidence="6 9" id="KW-0472">Membrane</keyword>
<dbReference type="InterPro" id="IPR013685">
    <property type="entry name" value="POTRA_FtsQ_type"/>
</dbReference>
<comment type="caution">
    <text evidence="11">The sequence shown here is derived from an EMBL/GenBank/DDBJ whole genome shotgun (WGS) entry which is preliminary data.</text>
</comment>
<accession>A0ABU1SDY1</accession>
<feature type="domain" description="POTRA" evidence="10">
    <location>
        <begin position="159"/>
        <end position="227"/>
    </location>
</feature>
<sequence>MRRPSPIPRSPEPVEPEVVLRPPSPARASVSPATAEDEQETAPIAPLSATATRAPGGARVAPSSQGSGSGAHSGAGSGSGSGLGSRAGTTAGGEWPEDDRPLGARDVWRAAKARRRTLRAEIRRFTQRSRRRRIAWTLGIAAALLIVLGSAAAAYSPLFAVEKVTVVGTASLDPAAVEKALSGQVGTPLALVDSSEVKAALMAFPLIETYQLEAKPPHDLTVRIVERTPVGAISSDAGFTVVDAAGVALSTTSTRPAGYALLDVKGGLGSAAFTAAGTVMRALPADLRAQVDKVSATSTDDVTLTLASGTSVVWGSAEKSARKALALATLMNALPGKDTYDVSTPDALTAG</sequence>
<dbReference type="Pfam" id="PF08478">
    <property type="entry name" value="POTRA_1"/>
    <property type="match status" value="1"/>
</dbReference>
<dbReference type="InterPro" id="IPR034746">
    <property type="entry name" value="POTRA"/>
</dbReference>
<evidence type="ECO:0000256" key="4">
    <source>
        <dbReference type="ARBA" id="ARBA00022692"/>
    </source>
</evidence>
<dbReference type="InterPro" id="IPR050487">
    <property type="entry name" value="FtsQ_DivIB"/>
</dbReference>
<dbReference type="PANTHER" id="PTHR37820">
    <property type="entry name" value="CELL DIVISION PROTEIN DIVIB"/>
    <property type="match status" value="1"/>
</dbReference>
<comment type="subcellular location">
    <subcellularLocation>
        <location evidence="1">Membrane</location>
    </subcellularLocation>
</comment>
<dbReference type="EMBL" id="JAVDUM010000010">
    <property type="protein sequence ID" value="MDR6867810.1"/>
    <property type="molecule type" value="Genomic_DNA"/>
</dbReference>
<dbReference type="InterPro" id="IPR005548">
    <property type="entry name" value="Cell_div_FtsQ/DivIB_C"/>
</dbReference>
<keyword evidence="7" id="KW-0131">Cell cycle</keyword>
<dbReference type="PANTHER" id="PTHR37820:SF1">
    <property type="entry name" value="CELL DIVISION PROTEIN FTSQ"/>
    <property type="match status" value="1"/>
</dbReference>
<gene>
    <name evidence="11" type="ORF">J2Y69_002418</name>
</gene>
<keyword evidence="12" id="KW-1185">Reference proteome</keyword>
<evidence type="ECO:0000256" key="5">
    <source>
        <dbReference type="ARBA" id="ARBA00022989"/>
    </source>
</evidence>
<reference evidence="11 12" key="1">
    <citation type="submission" date="2023-07" db="EMBL/GenBank/DDBJ databases">
        <title>Sorghum-associated microbial communities from plants grown in Nebraska, USA.</title>
        <authorList>
            <person name="Schachtman D."/>
        </authorList>
    </citation>
    <scope>NUCLEOTIDE SEQUENCE [LARGE SCALE GENOMIC DNA]</scope>
    <source>
        <strain evidence="11 12">2980</strain>
    </source>
</reference>
<dbReference type="Pfam" id="PF03799">
    <property type="entry name" value="FtsQ_DivIB_C"/>
    <property type="match status" value="1"/>
</dbReference>
<feature type="transmembrane region" description="Helical" evidence="9">
    <location>
        <begin position="134"/>
        <end position="155"/>
    </location>
</feature>
<proteinExistence type="predicted"/>
<dbReference type="Proteomes" id="UP001259347">
    <property type="component" value="Unassembled WGS sequence"/>
</dbReference>
<organism evidence="11 12">
    <name type="scientific">Microbacterium resistens</name>
    <dbReference type="NCBI Taxonomy" id="156977"/>
    <lineage>
        <taxon>Bacteria</taxon>
        <taxon>Bacillati</taxon>
        <taxon>Actinomycetota</taxon>
        <taxon>Actinomycetes</taxon>
        <taxon>Micrococcales</taxon>
        <taxon>Microbacteriaceae</taxon>
        <taxon>Microbacterium</taxon>
    </lineage>
</organism>
<name>A0ABU1SDY1_9MICO</name>
<feature type="region of interest" description="Disordered" evidence="8">
    <location>
        <begin position="1"/>
        <end position="103"/>
    </location>
</feature>
<keyword evidence="4 9" id="KW-0812">Transmembrane</keyword>
<dbReference type="GO" id="GO:0051301">
    <property type="term" value="P:cell division"/>
    <property type="evidence" value="ECO:0007669"/>
    <property type="project" value="UniProtKB-KW"/>
</dbReference>
<dbReference type="PROSITE" id="PS51779">
    <property type="entry name" value="POTRA"/>
    <property type="match status" value="1"/>
</dbReference>
<feature type="compositionally biased region" description="Low complexity" evidence="8">
    <location>
        <begin position="16"/>
        <end position="34"/>
    </location>
</feature>
<evidence type="ECO:0000313" key="11">
    <source>
        <dbReference type="EMBL" id="MDR6867810.1"/>
    </source>
</evidence>
<protein>
    <submittedName>
        <fullName evidence="11">Cell division protein FtsQ</fullName>
    </submittedName>
</protein>
<dbReference type="Gene3D" id="3.10.20.310">
    <property type="entry name" value="membrane protein fhac"/>
    <property type="match status" value="1"/>
</dbReference>
<evidence type="ECO:0000256" key="6">
    <source>
        <dbReference type="ARBA" id="ARBA00023136"/>
    </source>
</evidence>
<feature type="compositionally biased region" description="Gly residues" evidence="8">
    <location>
        <begin position="67"/>
        <end position="85"/>
    </location>
</feature>
<evidence type="ECO:0000259" key="10">
    <source>
        <dbReference type="PROSITE" id="PS51779"/>
    </source>
</evidence>
<evidence type="ECO:0000256" key="3">
    <source>
        <dbReference type="ARBA" id="ARBA00022618"/>
    </source>
</evidence>
<evidence type="ECO:0000256" key="9">
    <source>
        <dbReference type="SAM" id="Phobius"/>
    </source>
</evidence>
<dbReference type="RefSeq" id="WP_310021007.1">
    <property type="nucleotide sequence ID" value="NZ_JAVDUM010000010.1"/>
</dbReference>
<keyword evidence="5 9" id="KW-1133">Transmembrane helix</keyword>
<keyword evidence="3 11" id="KW-0132">Cell division</keyword>
<keyword evidence="2" id="KW-1003">Cell membrane</keyword>
<evidence type="ECO:0000256" key="8">
    <source>
        <dbReference type="SAM" id="MobiDB-lite"/>
    </source>
</evidence>
<evidence type="ECO:0000313" key="12">
    <source>
        <dbReference type="Proteomes" id="UP001259347"/>
    </source>
</evidence>
<feature type="compositionally biased region" description="Pro residues" evidence="8">
    <location>
        <begin position="1"/>
        <end position="13"/>
    </location>
</feature>
<evidence type="ECO:0000256" key="1">
    <source>
        <dbReference type="ARBA" id="ARBA00004370"/>
    </source>
</evidence>
<evidence type="ECO:0000256" key="7">
    <source>
        <dbReference type="ARBA" id="ARBA00023306"/>
    </source>
</evidence>
<evidence type="ECO:0000256" key="2">
    <source>
        <dbReference type="ARBA" id="ARBA00022475"/>
    </source>
</evidence>